<reference evidence="2" key="2">
    <citation type="submission" date="2016-06" db="UniProtKB">
        <authorList>
            <consortium name="WormBaseParasite"/>
        </authorList>
    </citation>
    <scope>IDENTIFICATION</scope>
</reference>
<dbReference type="WBParaSite" id="GPLIN_001097700">
    <property type="protein sequence ID" value="GPLIN_001097700"/>
    <property type="gene ID" value="GPLIN_001097700"/>
</dbReference>
<evidence type="ECO:0000313" key="2">
    <source>
        <dbReference type="WBParaSite" id="GPLIN_001097700"/>
    </source>
</evidence>
<evidence type="ECO:0000313" key="1">
    <source>
        <dbReference type="Proteomes" id="UP000050741"/>
    </source>
</evidence>
<proteinExistence type="predicted"/>
<sequence length="229" mass="25222">MYTLTGPLWRPTIWPMSKSINRLCLVLKNVSNLHHLSIASASSSSAPPPLNDVKRKYSAEIDQLSASITEFCSESFERNRELNARIRPIVAAIERVVCASGGHSRLVLTGSIASGMAFDASADLNLVIFDAGQRKIFMNDFSATSDAFVQILVMEAIAETLKKFYDANSSGDRMPRLASIASSTRTPVVFGRLDDGLEFNIRFPWADAQRIRNTLMVRYYAQVGPLDGG</sequence>
<name>A0A183CDM3_GLOPA</name>
<organism evidence="1 2">
    <name type="scientific">Globodera pallida</name>
    <name type="common">Potato cyst nematode worm</name>
    <name type="synonym">Heterodera pallida</name>
    <dbReference type="NCBI Taxonomy" id="36090"/>
    <lineage>
        <taxon>Eukaryota</taxon>
        <taxon>Metazoa</taxon>
        <taxon>Ecdysozoa</taxon>
        <taxon>Nematoda</taxon>
        <taxon>Chromadorea</taxon>
        <taxon>Rhabditida</taxon>
        <taxon>Tylenchina</taxon>
        <taxon>Tylenchomorpha</taxon>
        <taxon>Tylenchoidea</taxon>
        <taxon>Heteroderidae</taxon>
        <taxon>Heteroderinae</taxon>
        <taxon>Globodera</taxon>
    </lineage>
</organism>
<dbReference type="Proteomes" id="UP000050741">
    <property type="component" value="Unassembled WGS sequence"/>
</dbReference>
<protein>
    <submittedName>
        <fullName evidence="2">NTP_transf_2 domain-containing protein</fullName>
    </submittedName>
</protein>
<dbReference type="AlphaFoldDB" id="A0A183CDM3"/>
<keyword evidence="1" id="KW-1185">Reference proteome</keyword>
<accession>A0A183CDM3</accession>
<reference evidence="1" key="1">
    <citation type="submission" date="2014-05" db="EMBL/GenBank/DDBJ databases">
        <title>The genome and life-stage specific transcriptomes of Globodera pallida elucidate key aspects of plant parasitism by a cyst nematode.</title>
        <authorList>
            <person name="Cotton J.A."/>
            <person name="Lilley C.J."/>
            <person name="Jones L.M."/>
            <person name="Kikuchi T."/>
            <person name="Reid A.J."/>
            <person name="Thorpe P."/>
            <person name="Tsai I.J."/>
            <person name="Beasley H."/>
            <person name="Blok V."/>
            <person name="Cock P.J.A."/>
            <person name="Van den Akker S.E."/>
            <person name="Holroyd N."/>
            <person name="Hunt M."/>
            <person name="Mantelin S."/>
            <person name="Naghra H."/>
            <person name="Pain A."/>
            <person name="Palomares-Rius J.E."/>
            <person name="Zarowiecki M."/>
            <person name="Berriman M."/>
            <person name="Jones J.T."/>
            <person name="Urwin P.E."/>
        </authorList>
    </citation>
    <scope>NUCLEOTIDE SEQUENCE [LARGE SCALE GENOMIC DNA]</scope>
    <source>
        <strain evidence="1">Lindley</strain>
    </source>
</reference>